<accession>A0AAU8N0Y2</accession>
<gene>
    <name evidence="2" type="ORF">ABU614_10250</name>
    <name evidence="1" type="ORF">V2J18_03515</name>
</gene>
<dbReference type="AlphaFoldDB" id="A0AAU8N0Y2"/>
<dbReference type="RefSeq" id="WP_064747698.1">
    <property type="nucleotide sequence ID" value="NZ_CP159925.1"/>
</dbReference>
<organism evidence="2">
    <name type="scientific">Lysobacter firmicutimachus</name>
    <dbReference type="NCBI Taxonomy" id="1792846"/>
    <lineage>
        <taxon>Bacteria</taxon>
        <taxon>Pseudomonadati</taxon>
        <taxon>Pseudomonadota</taxon>
        <taxon>Gammaproteobacteria</taxon>
        <taxon>Lysobacterales</taxon>
        <taxon>Lysobacteraceae</taxon>
        <taxon>Lysobacter</taxon>
    </lineage>
</organism>
<keyword evidence="3" id="KW-1185">Reference proteome</keyword>
<dbReference type="PROSITE" id="PS51197">
    <property type="entry name" value="HTH_RRF2_2"/>
    <property type="match status" value="1"/>
</dbReference>
<dbReference type="Gene3D" id="1.10.10.10">
    <property type="entry name" value="Winged helix-like DNA-binding domain superfamily/Winged helix DNA-binding domain"/>
    <property type="match status" value="1"/>
</dbReference>
<protein>
    <submittedName>
        <fullName evidence="2">Rrf2 family transcriptional regulator</fullName>
    </submittedName>
</protein>
<dbReference type="InterPro" id="IPR000944">
    <property type="entry name" value="Tscrpt_reg_Rrf2"/>
</dbReference>
<evidence type="ECO:0000313" key="1">
    <source>
        <dbReference type="EMBL" id="MEI2453742.1"/>
    </source>
</evidence>
<dbReference type="Proteomes" id="UP001387215">
    <property type="component" value="Unassembled WGS sequence"/>
</dbReference>
<name>A0AAU8N0Y2_9GAMM</name>
<dbReference type="Pfam" id="PF02082">
    <property type="entry name" value="Rrf2"/>
    <property type="match status" value="1"/>
</dbReference>
<proteinExistence type="predicted"/>
<dbReference type="EMBL" id="CP159925">
    <property type="protein sequence ID" value="XCO77137.1"/>
    <property type="molecule type" value="Genomic_DNA"/>
</dbReference>
<dbReference type="EMBL" id="JBANDL010000002">
    <property type="protein sequence ID" value="MEI2453742.1"/>
    <property type="molecule type" value="Genomic_DNA"/>
</dbReference>
<reference evidence="1 3" key="1">
    <citation type="submission" date="2024-02" db="EMBL/GenBank/DDBJ databases">
        <title>Lysobacter Genome Sequencing and Mining.</title>
        <authorList>
            <person name="Bierman J."/>
            <person name="Walker M.C."/>
        </authorList>
    </citation>
    <scope>NUCLEOTIDE SEQUENCE [LARGE SCALE GENOMIC DNA]</scope>
    <source>
        <strain evidence="1 3">PB6250</strain>
    </source>
</reference>
<reference evidence="2" key="2">
    <citation type="submission" date="2024-06" db="EMBL/GenBank/DDBJ databases">
        <authorList>
            <person name="Li S."/>
        </authorList>
    </citation>
    <scope>NUCLEOTIDE SEQUENCE</scope>
    <source>
        <strain evidence="2">SR10</strain>
    </source>
</reference>
<dbReference type="InterPro" id="IPR036388">
    <property type="entry name" value="WH-like_DNA-bd_sf"/>
</dbReference>
<evidence type="ECO:0000313" key="2">
    <source>
        <dbReference type="EMBL" id="XCO77137.1"/>
    </source>
</evidence>
<dbReference type="GO" id="GO:0005829">
    <property type="term" value="C:cytosol"/>
    <property type="evidence" value="ECO:0007669"/>
    <property type="project" value="TreeGrafter"/>
</dbReference>
<dbReference type="InterPro" id="IPR036390">
    <property type="entry name" value="WH_DNA-bd_sf"/>
</dbReference>
<dbReference type="SUPFAM" id="SSF46785">
    <property type="entry name" value="Winged helix' DNA-binding domain"/>
    <property type="match status" value="1"/>
</dbReference>
<dbReference type="PANTHER" id="PTHR33221:SF15">
    <property type="entry name" value="HTH-TYPE TRANSCRIPTIONAL REGULATOR YWGB-RELATED"/>
    <property type="match status" value="1"/>
</dbReference>
<dbReference type="PANTHER" id="PTHR33221">
    <property type="entry name" value="WINGED HELIX-TURN-HELIX TRANSCRIPTIONAL REGULATOR, RRF2 FAMILY"/>
    <property type="match status" value="1"/>
</dbReference>
<evidence type="ECO:0000313" key="3">
    <source>
        <dbReference type="Proteomes" id="UP001387215"/>
    </source>
</evidence>
<dbReference type="GO" id="GO:0003700">
    <property type="term" value="F:DNA-binding transcription factor activity"/>
    <property type="evidence" value="ECO:0007669"/>
    <property type="project" value="TreeGrafter"/>
</dbReference>
<sequence length="149" mass="16236">MRLDSRLSRMLHVLVHMDSHEQRATSETIAGMLGTNPTVVRRTLAGLREHGIVTAERGPGGGWVLARELSEISLLDVHRALGSPSLFAIGVADRKAKCLVEQAVNERIDSALAEAEATVLARFAAIKLADLAADFHRRLKARGGWTHEL</sequence>